<organism evidence="3 4">
    <name type="scientific">Streptomyces lavendofoliae</name>
    <dbReference type="NCBI Taxonomy" id="67314"/>
    <lineage>
        <taxon>Bacteria</taxon>
        <taxon>Bacillati</taxon>
        <taxon>Actinomycetota</taxon>
        <taxon>Actinomycetes</taxon>
        <taxon>Kitasatosporales</taxon>
        <taxon>Streptomycetaceae</taxon>
        <taxon>Streptomyces</taxon>
    </lineage>
</organism>
<evidence type="ECO:0000256" key="2">
    <source>
        <dbReference type="SAM" id="Phobius"/>
    </source>
</evidence>
<dbReference type="AlphaFoldDB" id="A0A918M238"/>
<dbReference type="InterPro" id="IPR000400">
    <property type="entry name" value="Glyco_hydro_46"/>
</dbReference>
<feature type="transmembrane region" description="Helical" evidence="2">
    <location>
        <begin position="23"/>
        <end position="42"/>
    </location>
</feature>
<evidence type="ECO:0000313" key="3">
    <source>
        <dbReference type="EMBL" id="GGU22900.1"/>
    </source>
</evidence>
<name>A0A918M238_9ACTN</name>
<gene>
    <name evidence="3" type="ORF">GCM10010274_06520</name>
</gene>
<protein>
    <submittedName>
        <fullName evidence="3">Chitosanase</fullName>
    </submittedName>
</protein>
<dbReference type="Proteomes" id="UP000636661">
    <property type="component" value="Unassembled WGS sequence"/>
</dbReference>
<accession>A0A918M238</accession>
<keyword evidence="2" id="KW-0812">Transmembrane</keyword>
<proteinExistence type="predicted"/>
<dbReference type="GO" id="GO:0005975">
    <property type="term" value="P:carbohydrate metabolic process"/>
    <property type="evidence" value="ECO:0007669"/>
    <property type="project" value="InterPro"/>
</dbReference>
<evidence type="ECO:0000256" key="1">
    <source>
        <dbReference type="SAM" id="MobiDB-lite"/>
    </source>
</evidence>
<dbReference type="CDD" id="cd00978">
    <property type="entry name" value="chitosanase_GH46"/>
    <property type="match status" value="1"/>
</dbReference>
<keyword evidence="2" id="KW-0472">Membrane</keyword>
<feature type="region of interest" description="Disordered" evidence="1">
    <location>
        <begin position="52"/>
        <end position="75"/>
    </location>
</feature>
<comment type="caution">
    <text evidence="3">The sequence shown here is derived from an EMBL/GenBank/DDBJ whole genome shotgun (WGS) entry which is preliminary data.</text>
</comment>
<dbReference type="SUPFAM" id="SSF53955">
    <property type="entry name" value="Lysozyme-like"/>
    <property type="match status" value="1"/>
</dbReference>
<dbReference type="Gene3D" id="3.30.386.10">
    <property type="entry name" value="Chitosanase, subunit A, domain 2"/>
    <property type="match status" value="1"/>
</dbReference>
<dbReference type="InterPro" id="IPR023346">
    <property type="entry name" value="Lysozyme-like_dom_sf"/>
</dbReference>
<dbReference type="Gene3D" id="1.20.141.10">
    <property type="entry name" value="Chitosanase, subunit A, domain 1"/>
    <property type="match status" value="1"/>
</dbReference>
<evidence type="ECO:0000313" key="4">
    <source>
        <dbReference type="Proteomes" id="UP000636661"/>
    </source>
</evidence>
<reference evidence="3" key="2">
    <citation type="submission" date="2020-09" db="EMBL/GenBank/DDBJ databases">
        <authorList>
            <person name="Sun Q."/>
            <person name="Ohkuma M."/>
        </authorList>
    </citation>
    <scope>NUCLEOTIDE SEQUENCE</scope>
    <source>
        <strain evidence="3">JCM 4391</strain>
    </source>
</reference>
<keyword evidence="2" id="KW-1133">Transmembrane helix</keyword>
<dbReference type="GO" id="GO:0016977">
    <property type="term" value="F:chitosanase activity"/>
    <property type="evidence" value="ECO:0007669"/>
    <property type="project" value="InterPro"/>
</dbReference>
<dbReference type="GO" id="GO:0005576">
    <property type="term" value="C:extracellular region"/>
    <property type="evidence" value="ECO:0007669"/>
    <property type="project" value="InterPro"/>
</dbReference>
<dbReference type="InterPro" id="IPR023099">
    <property type="entry name" value="Glyco_hydro_46_N"/>
</dbReference>
<dbReference type="EMBL" id="BMTP01000002">
    <property type="protein sequence ID" value="GGU22900.1"/>
    <property type="molecule type" value="Genomic_DNA"/>
</dbReference>
<dbReference type="Pfam" id="PF01374">
    <property type="entry name" value="Glyco_hydro_46"/>
    <property type="match status" value="1"/>
</dbReference>
<sequence>MLVAHRALTGGVRPRRTLWRVKPVTRFFLIGAPIAVVASLVFGGGDGSVRPADVADESAAPRAPRSSGAPNPLKAGTADEQKALEARIAKMPPGLAAPGKKEIAAQLVASADNSTLDWRGAYDDIEDIGDGNGYTAGVIGFCSGTNDMLQLVEHYTAEHPGNPLAPYLPALRAVDGTDSHEGLDPGFPAAWRKAAEDPAFREAQDVMRDRVYFDPAVRLAKMDGLSTLGQFIYYDAMVLHGPGVGPEAFYGIRAEAMKKAGTAAEGGDEKAYLDAFLDASRAVMKAQKTERERDTSRIDTAQRVFLREGNMDLDVPLTWRTYGETFRITTQPAGSP</sequence>
<reference evidence="3" key="1">
    <citation type="journal article" date="2014" name="Int. J. Syst. Evol. Microbiol.">
        <title>Complete genome sequence of Corynebacterium casei LMG S-19264T (=DSM 44701T), isolated from a smear-ripened cheese.</title>
        <authorList>
            <consortium name="US DOE Joint Genome Institute (JGI-PGF)"/>
            <person name="Walter F."/>
            <person name="Albersmeier A."/>
            <person name="Kalinowski J."/>
            <person name="Ruckert C."/>
        </authorList>
    </citation>
    <scope>NUCLEOTIDE SEQUENCE</scope>
    <source>
        <strain evidence="3">JCM 4391</strain>
    </source>
</reference>
<feature type="compositionally biased region" description="Low complexity" evidence="1">
    <location>
        <begin position="58"/>
        <end position="72"/>
    </location>
</feature>
<keyword evidence="4" id="KW-1185">Reference proteome</keyword>